<name>A0A0E2DCU9_LEPIR</name>
<dbReference type="Proteomes" id="UP000001340">
    <property type="component" value="Unassembled WGS sequence"/>
</dbReference>
<accession>A0A0E2DCU9</accession>
<organism evidence="1 2">
    <name type="scientific">Leptospira interrogans str. UI 12758</name>
    <dbReference type="NCBI Taxonomy" id="1049938"/>
    <lineage>
        <taxon>Bacteria</taxon>
        <taxon>Pseudomonadati</taxon>
        <taxon>Spirochaetota</taxon>
        <taxon>Spirochaetia</taxon>
        <taxon>Leptospirales</taxon>
        <taxon>Leptospiraceae</taxon>
        <taxon>Leptospira</taxon>
    </lineage>
</organism>
<dbReference type="AlphaFoldDB" id="A0A0E2DCU9"/>
<sequence>MKIVISILIFLNLSCTTTRSIVYSVQEKKEYFPYEGTFYDFALIALRPSWTIFGQLGSFGGWILAILDRLLYWTPFYCQELSLITYM</sequence>
<gene>
    <name evidence="1" type="ORF">LEP1GSC105_4767</name>
</gene>
<proteinExistence type="predicted"/>
<reference evidence="1 2" key="1">
    <citation type="submission" date="2012-10" db="EMBL/GenBank/DDBJ databases">
        <authorList>
            <person name="Harkins D.M."/>
            <person name="Durkin A.S."/>
            <person name="Brinkac L.M."/>
            <person name="Haft D.H."/>
            <person name="Selengut J.D."/>
            <person name="Sanka R."/>
            <person name="DePew J."/>
            <person name="Purushe J."/>
            <person name="Chanthongthip A."/>
            <person name="Lattana O."/>
            <person name="Phetsouvanh R."/>
            <person name="Newton P.N."/>
            <person name="Vinetz J.M."/>
            <person name="Sutton G.G."/>
            <person name="Nierman W.C."/>
            <person name="Fouts D.E."/>
        </authorList>
    </citation>
    <scope>NUCLEOTIDE SEQUENCE [LARGE SCALE GENOMIC DNA]</scope>
    <source>
        <strain evidence="1 2">UI 12758</strain>
    </source>
</reference>
<evidence type="ECO:0000313" key="1">
    <source>
        <dbReference type="EMBL" id="EKR53456.1"/>
    </source>
</evidence>
<comment type="caution">
    <text evidence="1">The sequence shown here is derived from an EMBL/GenBank/DDBJ whole genome shotgun (WGS) entry which is preliminary data.</text>
</comment>
<dbReference type="EMBL" id="AHNR02000065">
    <property type="protein sequence ID" value="EKR53456.1"/>
    <property type="molecule type" value="Genomic_DNA"/>
</dbReference>
<protein>
    <submittedName>
        <fullName evidence="1">Uncharacterized protein</fullName>
    </submittedName>
</protein>
<evidence type="ECO:0000313" key="2">
    <source>
        <dbReference type="Proteomes" id="UP000001340"/>
    </source>
</evidence>
<dbReference type="RefSeq" id="WP_000706574.1">
    <property type="nucleotide sequence ID" value="NZ_AHNR02000065.1"/>
</dbReference>